<gene>
    <name evidence="3" type="ORF">SAMN05421829_12233</name>
</gene>
<evidence type="ECO:0000313" key="3">
    <source>
        <dbReference type="EMBL" id="SIR59299.1"/>
    </source>
</evidence>
<dbReference type="STRING" id="34027.SAMN05421829_12233"/>
<dbReference type="AlphaFoldDB" id="A0A1N7C6S1"/>
<accession>A0A1N7C6S1</accession>
<dbReference type="PANTHER" id="PTHR42879">
    <property type="entry name" value="3-OXOACYL-(ACYL-CARRIER-PROTEIN) REDUCTASE"/>
    <property type="match status" value="1"/>
</dbReference>
<dbReference type="Pfam" id="PF00106">
    <property type="entry name" value="adh_short"/>
    <property type="match status" value="1"/>
</dbReference>
<dbReference type="FunFam" id="3.40.50.720:FF:000084">
    <property type="entry name" value="Short-chain dehydrogenase reductase"/>
    <property type="match status" value="1"/>
</dbReference>
<dbReference type="RefSeq" id="WP_076604260.1">
    <property type="nucleotide sequence ID" value="NZ_FTMD01000022.1"/>
</dbReference>
<reference evidence="4" key="1">
    <citation type="submission" date="2017-01" db="EMBL/GenBank/DDBJ databases">
        <authorList>
            <person name="Varghese N."/>
            <person name="Submissions S."/>
        </authorList>
    </citation>
    <scope>NUCLEOTIDE SEQUENCE [LARGE SCALE GENOMIC DNA]</scope>
    <source>
        <strain evidence="4">ATCC 51758</strain>
    </source>
</reference>
<evidence type="ECO:0000256" key="2">
    <source>
        <dbReference type="RuleBase" id="RU000363"/>
    </source>
</evidence>
<dbReference type="Gene3D" id="3.40.50.720">
    <property type="entry name" value="NAD(P)-binding Rossmann-like Domain"/>
    <property type="match status" value="1"/>
</dbReference>
<dbReference type="Proteomes" id="UP000186819">
    <property type="component" value="Unassembled WGS sequence"/>
</dbReference>
<dbReference type="EMBL" id="FTMD01000022">
    <property type="protein sequence ID" value="SIR59299.1"/>
    <property type="molecule type" value="Genomic_DNA"/>
</dbReference>
<dbReference type="PRINTS" id="PR00080">
    <property type="entry name" value="SDRFAMILY"/>
</dbReference>
<dbReference type="InterPro" id="IPR050259">
    <property type="entry name" value="SDR"/>
</dbReference>
<proteinExistence type="inferred from homology"/>
<dbReference type="PANTHER" id="PTHR42879:SF2">
    <property type="entry name" value="3-OXOACYL-[ACYL-CARRIER-PROTEIN] REDUCTASE FABG"/>
    <property type="match status" value="1"/>
</dbReference>
<sequence>MSNAAKAGKLAGKVVAITGATRGIGRGIAEAYLAEGAKVAISGRSEAKGRQAIEEMNAGDNAYFIAGDVTKQADVEAFIDKTVERYGTIDILVNNAGGSSGFNPVVDLSDEAWNEALNWMLNATFWGTRRALRYMIPKKWGRIINISSVEGRQANKIAVSHYITNKHAINGFTKAVAFENGPIGITCNAILAGAVETDLMMTVGPKVAETHGISYEDYKVEYAKNAAIKRLNTVGEVAAMAVLLASEEGGGITGAMLDVNGGTSI</sequence>
<evidence type="ECO:0000256" key="1">
    <source>
        <dbReference type="ARBA" id="ARBA00006484"/>
    </source>
</evidence>
<keyword evidence="4" id="KW-1185">Reference proteome</keyword>
<protein>
    <submittedName>
        <fullName evidence="3">3-hydroxybutyrate dehydrogenase/3-oxoacyl-[acyl-carrier protein] reductase</fullName>
    </submittedName>
</protein>
<comment type="similarity">
    <text evidence="1 2">Belongs to the short-chain dehydrogenases/reductases (SDR) family.</text>
</comment>
<dbReference type="OrthoDB" id="196630at2"/>
<dbReference type="CDD" id="cd05233">
    <property type="entry name" value="SDR_c"/>
    <property type="match status" value="1"/>
</dbReference>
<dbReference type="InterPro" id="IPR002347">
    <property type="entry name" value="SDR_fam"/>
</dbReference>
<dbReference type="PRINTS" id="PR00081">
    <property type="entry name" value="GDHRDH"/>
</dbReference>
<dbReference type="InterPro" id="IPR036291">
    <property type="entry name" value="NAD(P)-bd_dom_sf"/>
</dbReference>
<evidence type="ECO:0000313" key="4">
    <source>
        <dbReference type="Proteomes" id="UP000186819"/>
    </source>
</evidence>
<organism evidence="3 4">
    <name type="scientific">Aromatoleum tolulyticum</name>
    <dbReference type="NCBI Taxonomy" id="34027"/>
    <lineage>
        <taxon>Bacteria</taxon>
        <taxon>Pseudomonadati</taxon>
        <taxon>Pseudomonadota</taxon>
        <taxon>Betaproteobacteria</taxon>
        <taxon>Rhodocyclales</taxon>
        <taxon>Rhodocyclaceae</taxon>
        <taxon>Aromatoleum</taxon>
    </lineage>
</organism>
<dbReference type="SUPFAM" id="SSF51735">
    <property type="entry name" value="NAD(P)-binding Rossmann-fold domains"/>
    <property type="match status" value="1"/>
</dbReference>
<name>A0A1N7C6S1_9RHOO</name>